<protein>
    <submittedName>
        <fullName evidence="6">Uncharacterized protein</fullName>
    </submittedName>
</protein>
<dbReference type="Gene3D" id="1.25.40.1010">
    <property type="match status" value="1"/>
</dbReference>
<proteinExistence type="predicted"/>
<dbReference type="Pfam" id="PF12569">
    <property type="entry name" value="NatA_aux_su"/>
    <property type="match status" value="1"/>
</dbReference>
<dbReference type="EMBL" id="HBIX01023554">
    <property type="protein sequence ID" value="CAE0723590.1"/>
    <property type="molecule type" value="Transcribed_RNA"/>
</dbReference>
<dbReference type="AlphaFoldDB" id="A0A6V0B4X1"/>
<keyword evidence="2 3" id="KW-0802">TPR repeat</keyword>
<sequence length="896" mass="101209">MAPANDNPQAGQGRPLPKKENDLFKNVVKHYEQKQYKKAIKSADAILKKYSNHGETLCMKGLVLNNMGKKEEAHALVKQGLMYDMRSHVCWHVFGLLHRGDRNYNEAIKAYKQALRIDAANLQILRDLSLLQIQMRDLSGFLVTRLNILNLKSNGKINWLAFALAKHLTGDFRGAISVIDIYLGTLSEDAPEKSPGFEASELALYRNQILAEIPGNHKEALDHLAECEEVVVDRTSLLVSRAIYQYKLGRYADVKKSIMDIFDRGLIENYRIHSMYMCATLELDNDVLEDALKLHGTRTLASMIPLTDDRKKILLEAYKKEIYPKYERSKAATRIPMNLVDGDRLRNSLDIFIRKGLTRGVPSLCKELSSFLLVERDGKYEVASDPVDIKDHPTYALICELVDGYISTLKSTNKLLLDDDCEEPPSTELWALYLRAGVHELAAEYGEGIALLDQSLEHTPTAVDAYELKARLLRAAGDIKLAVEVIDAGRDLDRQDRYINNQTTKYMLEAGMEKEALDRISMFTKHEGNPEVNLYEMQCSWYELGLGACFAEKKEWGKALKKYSAVVKHFDDFHEDQFDFHSYCVRKVTLRAYTDVLKFEDNLWGEDYYFTAAEGTIKIYLHLHDNPEITKEDAEPDYSKMTAAQRKKAKAIARKKRAQAEKKEAAEKKRREQQVAENGDQKNGSKKGVVEPSFVDEDSDGKELLKANPLEEAKKYSSILSMHCPKRLGTWSLQYDVAIRRKKVLLALQALLRMKTLYPNSADYVSRLVDFALKVPGIEMAEPVKNVVTEECSKLLNAKSVANLVTELAAKARADPATPLPLRTVIAEGLIRTKSEPIAKAVSLIVDGGTGMRKFDIESCRSALVALNGFGCEASAATEQWKCFVKEQYPFAKNFS</sequence>
<name>A0A6V0B4X1_9STRA</name>
<evidence type="ECO:0000313" key="5">
    <source>
        <dbReference type="EMBL" id="CAE0723589.1"/>
    </source>
</evidence>
<dbReference type="EMBL" id="HBIX01023553">
    <property type="protein sequence ID" value="CAE0723589.1"/>
    <property type="molecule type" value="Transcribed_RNA"/>
</dbReference>
<reference evidence="6" key="1">
    <citation type="submission" date="2021-01" db="EMBL/GenBank/DDBJ databases">
        <authorList>
            <person name="Corre E."/>
            <person name="Pelletier E."/>
            <person name="Niang G."/>
            <person name="Scheremetjew M."/>
            <person name="Finn R."/>
            <person name="Kale V."/>
            <person name="Holt S."/>
            <person name="Cochrane G."/>
            <person name="Meng A."/>
            <person name="Brown T."/>
            <person name="Cohen L."/>
        </authorList>
    </citation>
    <scope>NUCLEOTIDE SEQUENCE</scope>
    <source>
        <strain evidence="6">10249 10 AB</strain>
    </source>
</reference>
<feature type="region of interest" description="Disordered" evidence="4">
    <location>
        <begin position="649"/>
        <end position="702"/>
    </location>
</feature>
<dbReference type="InterPro" id="IPR019734">
    <property type="entry name" value="TPR_rpt"/>
</dbReference>
<dbReference type="Gene3D" id="1.25.40.1040">
    <property type="match status" value="1"/>
</dbReference>
<feature type="compositionally biased region" description="Basic and acidic residues" evidence="4">
    <location>
        <begin position="658"/>
        <end position="674"/>
    </location>
</feature>
<dbReference type="InterPro" id="IPR011990">
    <property type="entry name" value="TPR-like_helical_dom_sf"/>
</dbReference>
<dbReference type="SMART" id="SM00028">
    <property type="entry name" value="TPR"/>
    <property type="match status" value="5"/>
</dbReference>
<evidence type="ECO:0000256" key="2">
    <source>
        <dbReference type="ARBA" id="ARBA00022803"/>
    </source>
</evidence>
<organism evidence="6">
    <name type="scientific">Pseudo-nitzschia australis</name>
    <dbReference type="NCBI Taxonomy" id="44445"/>
    <lineage>
        <taxon>Eukaryota</taxon>
        <taxon>Sar</taxon>
        <taxon>Stramenopiles</taxon>
        <taxon>Ochrophyta</taxon>
        <taxon>Bacillariophyta</taxon>
        <taxon>Bacillariophyceae</taxon>
        <taxon>Bacillariophycidae</taxon>
        <taxon>Bacillariales</taxon>
        <taxon>Bacillariaceae</taxon>
        <taxon>Pseudo-nitzschia</taxon>
    </lineage>
</organism>
<dbReference type="PIRSF" id="PIRSF000422">
    <property type="entry name" value="N-terminal-AcTrfase-A_aux_su"/>
    <property type="match status" value="1"/>
</dbReference>
<dbReference type="SUPFAM" id="SSF48452">
    <property type="entry name" value="TPR-like"/>
    <property type="match status" value="2"/>
</dbReference>
<dbReference type="Pfam" id="PF13181">
    <property type="entry name" value="TPR_8"/>
    <property type="match status" value="1"/>
</dbReference>
<evidence type="ECO:0000313" key="6">
    <source>
        <dbReference type="EMBL" id="CAE0723590.1"/>
    </source>
</evidence>
<accession>A0A6V0B4X1</accession>
<dbReference type="PANTHER" id="PTHR22767:SF2">
    <property type="entry name" value="N(ALPHA)-ACETYLTRANSFERASE 15_16, ISOFORM A"/>
    <property type="match status" value="1"/>
</dbReference>
<feature type="repeat" description="TPR" evidence="3">
    <location>
        <begin position="88"/>
        <end position="121"/>
    </location>
</feature>
<evidence type="ECO:0000256" key="1">
    <source>
        <dbReference type="ARBA" id="ARBA00022737"/>
    </source>
</evidence>
<dbReference type="GO" id="GO:0005737">
    <property type="term" value="C:cytoplasm"/>
    <property type="evidence" value="ECO:0007669"/>
    <property type="project" value="UniProtKB-ARBA"/>
</dbReference>
<dbReference type="PANTHER" id="PTHR22767">
    <property type="entry name" value="N-TERMINAL ACETYLTRANSFERASE-RELATED"/>
    <property type="match status" value="1"/>
</dbReference>
<gene>
    <name evidence="5" type="ORF">PAUS00366_LOCUS16345</name>
    <name evidence="6" type="ORF">PAUS00366_LOCUS16346</name>
</gene>
<evidence type="ECO:0000256" key="4">
    <source>
        <dbReference type="SAM" id="MobiDB-lite"/>
    </source>
</evidence>
<evidence type="ECO:0000256" key="3">
    <source>
        <dbReference type="PROSITE-ProRule" id="PRU00339"/>
    </source>
</evidence>
<dbReference type="PROSITE" id="PS50005">
    <property type="entry name" value="TPR"/>
    <property type="match status" value="1"/>
</dbReference>
<dbReference type="InterPro" id="IPR021183">
    <property type="entry name" value="NatA_aux_su"/>
</dbReference>
<keyword evidence="1" id="KW-0677">Repeat</keyword>